<dbReference type="PANTHER" id="PTHR47481:SF22">
    <property type="entry name" value="RETROTRANSPOSON GAG DOMAIN-CONTAINING PROTEIN"/>
    <property type="match status" value="1"/>
</dbReference>
<sequence>MQSIKAAAEELAHMGKPMDNEDIIAQVLDGLDFATYRPVIEVVRARDTLITFEALHEKLLQRDLLNPSTTPASVNLPTTALTASHKQYSRPYTKPNNSAGILPLPSSQPSATNNSSNQAPFKGKCQWCHQPGHYLELCADFKKQFPHITPPPRPAYKPKTTYTPQVNTATTSTTPAPRPWILNSGATHHISQDLDTLALHAPYDGTGDLIIGDGSSLPIHNIGSFSIPSSTSSIKFTNVLHVPTISRNIISISQLCLDNSAIAIFSHGSFCLKDCTTGKILLHGQNKSGLYEWLPTSSPTVCLGAASSSFTWQHRLGYPSSSRRYPNLYLPKQTL</sequence>
<dbReference type="InterPro" id="IPR054722">
    <property type="entry name" value="PolX-like_BBD"/>
</dbReference>
<organism evidence="3 4">
    <name type="scientific">Saponaria officinalis</name>
    <name type="common">Common soapwort</name>
    <name type="synonym">Lychnis saponaria</name>
    <dbReference type="NCBI Taxonomy" id="3572"/>
    <lineage>
        <taxon>Eukaryota</taxon>
        <taxon>Viridiplantae</taxon>
        <taxon>Streptophyta</taxon>
        <taxon>Embryophyta</taxon>
        <taxon>Tracheophyta</taxon>
        <taxon>Spermatophyta</taxon>
        <taxon>Magnoliopsida</taxon>
        <taxon>eudicotyledons</taxon>
        <taxon>Gunneridae</taxon>
        <taxon>Pentapetalae</taxon>
        <taxon>Caryophyllales</taxon>
        <taxon>Caryophyllaceae</taxon>
        <taxon>Caryophylleae</taxon>
        <taxon>Saponaria</taxon>
    </lineage>
</organism>
<feature type="compositionally biased region" description="Low complexity" evidence="1">
    <location>
        <begin position="163"/>
        <end position="175"/>
    </location>
</feature>
<protein>
    <recommendedName>
        <fullName evidence="2">Retrovirus-related Pol polyprotein from transposon TNT 1-94-like beta-barrel domain-containing protein</fullName>
    </recommendedName>
</protein>
<dbReference type="AlphaFoldDB" id="A0AAW1KVW8"/>
<dbReference type="EMBL" id="JBDFQZ010000005">
    <property type="protein sequence ID" value="KAK9723469.1"/>
    <property type="molecule type" value="Genomic_DNA"/>
</dbReference>
<evidence type="ECO:0000256" key="1">
    <source>
        <dbReference type="SAM" id="MobiDB-lite"/>
    </source>
</evidence>
<dbReference type="GO" id="GO:0008270">
    <property type="term" value="F:zinc ion binding"/>
    <property type="evidence" value="ECO:0007669"/>
    <property type="project" value="InterPro"/>
</dbReference>
<feature type="region of interest" description="Disordered" evidence="1">
    <location>
        <begin position="150"/>
        <end position="177"/>
    </location>
</feature>
<dbReference type="PANTHER" id="PTHR47481">
    <property type="match status" value="1"/>
</dbReference>
<accession>A0AAW1KVW8</accession>
<name>A0AAW1KVW8_SAPOF</name>
<keyword evidence="4" id="KW-1185">Reference proteome</keyword>
<proteinExistence type="predicted"/>
<reference evidence="3" key="1">
    <citation type="submission" date="2024-03" db="EMBL/GenBank/DDBJ databases">
        <title>WGS assembly of Saponaria officinalis var. Norfolk2.</title>
        <authorList>
            <person name="Jenkins J."/>
            <person name="Shu S."/>
            <person name="Grimwood J."/>
            <person name="Barry K."/>
            <person name="Goodstein D."/>
            <person name="Schmutz J."/>
            <person name="Leebens-Mack J."/>
            <person name="Osbourn A."/>
        </authorList>
    </citation>
    <scope>NUCLEOTIDE SEQUENCE [LARGE SCALE GENOMIC DNA]</scope>
    <source>
        <strain evidence="3">JIC</strain>
    </source>
</reference>
<dbReference type="GO" id="GO:0003676">
    <property type="term" value="F:nucleic acid binding"/>
    <property type="evidence" value="ECO:0007669"/>
    <property type="project" value="InterPro"/>
</dbReference>
<evidence type="ECO:0000259" key="2">
    <source>
        <dbReference type="Pfam" id="PF22936"/>
    </source>
</evidence>
<feature type="region of interest" description="Disordered" evidence="1">
    <location>
        <begin position="85"/>
        <end position="120"/>
    </location>
</feature>
<dbReference type="Proteomes" id="UP001443914">
    <property type="component" value="Unassembled WGS sequence"/>
</dbReference>
<evidence type="ECO:0000313" key="3">
    <source>
        <dbReference type="EMBL" id="KAK9723469.1"/>
    </source>
</evidence>
<dbReference type="Pfam" id="PF22936">
    <property type="entry name" value="Pol_BBD"/>
    <property type="match status" value="1"/>
</dbReference>
<evidence type="ECO:0000313" key="4">
    <source>
        <dbReference type="Proteomes" id="UP001443914"/>
    </source>
</evidence>
<dbReference type="SUPFAM" id="SSF57756">
    <property type="entry name" value="Retrovirus zinc finger-like domains"/>
    <property type="match status" value="1"/>
</dbReference>
<dbReference type="InterPro" id="IPR036875">
    <property type="entry name" value="Znf_CCHC_sf"/>
</dbReference>
<gene>
    <name evidence="3" type="ORF">RND81_05G000700</name>
</gene>
<feature type="compositionally biased region" description="Polar residues" evidence="1">
    <location>
        <begin position="94"/>
        <end position="119"/>
    </location>
</feature>
<comment type="caution">
    <text evidence="3">The sequence shown here is derived from an EMBL/GenBank/DDBJ whole genome shotgun (WGS) entry which is preliminary data.</text>
</comment>
<feature type="domain" description="Retrovirus-related Pol polyprotein from transposon TNT 1-94-like beta-barrel" evidence="2">
    <location>
        <begin position="180"/>
        <end position="255"/>
    </location>
</feature>